<dbReference type="PROSITE" id="PS51186">
    <property type="entry name" value="GNAT"/>
    <property type="match status" value="1"/>
</dbReference>
<dbReference type="EMBL" id="FPLD01000025">
    <property type="protein sequence ID" value="SGY87055.1"/>
    <property type="molecule type" value="Genomic_DNA"/>
</dbReference>
<organism evidence="2 3">
    <name type="scientific">Moritella viscosa</name>
    <dbReference type="NCBI Taxonomy" id="80854"/>
    <lineage>
        <taxon>Bacteria</taxon>
        <taxon>Pseudomonadati</taxon>
        <taxon>Pseudomonadota</taxon>
        <taxon>Gammaproteobacteria</taxon>
        <taxon>Alteromonadales</taxon>
        <taxon>Moritellaceae</taxon>
        <taxon>Moritella</taxon>
    </lineage>
</organism>
<name>A0A1K9YVS6_9GAMM</name>
<dbReference type="GO" id="GO:0016747">
    <property type="term" value="F:acyltransferase activity, transferring groups other than amino-acyl groups"/>
    <property type="evidence" value="ECO:0007669"/>
    <property type="project" value="InterPro"/>
</dbReference>
<dbReference type="Proteomes" id="UP000183794">
    <property type="component" value="Unassembled WGS sequence"/>
</dbReference>
<dbReference type="SUPFAM" id="SSF55729">
    <property type="entry name" value="Acyl-CoA N-acyltransferases (Nat)"/>
    <property type="match status" value="1"/>
</dbReference>
<keyword evidence="2" id="KW-0808">Transferase</keyword>
<dbReference type="InterPro" id="IPR000182">
    <property type="entry name" value="GNAT_dom"/>
</dbReference>
<dbReference type="Pfam" id="PF13508">
    <property type="entry name" value="Acetyltransf_7"/>
    <property type="match status" value="1"/>
</dbReference>
<evidence type="ECO:0000313" key="2">
    <source>
        <dbReference type="EMBL" id="SGY87055.1"/>
    </source>
</evidence>
<gene>
    <name evidence="2" type="ORF">NVI5450_0699</name>
</gene>
<dbReference type="CDD" id="cd04301">
    <property type="entry name" value="NAT_SF"/>
    <property type="match status" value="1"/>
</dbReference>
<evidence type="ECO:0000259" key="1">
    <source>
        <dbReference type="PROSITE" id="PS51186"/>
    </source>
</evidence>
<evidence type="ECO:0000313" key="3">
    <source>
        <dbReference type="Proteomes" id="UP000183794"/>
    </source>
</evidence>
<dbReference type="RefSeq" id="WP_075517965.1">
    <property type="nucleotide sequence ID" value="NZ_FPLD01000025.1"/>
</dbReference>
<dbReference type="AlphaFoldDB" id="A0A1K9YVS6"/>
<protein>
    <submittedName>
        <fullName evidence="2">Acetyltransferase, putative</fullName>
    </submittedName>
</protein>
<accession>A0A1K9YVS6</accession>
<sequence>MNIDIRKAESSGYASQLTQENMKVYYKARNLTWDPALFTANWHVFENKEVYFNAKRVGVLRLSFGDSNCYIRDVQIEPEYQGLGIGKQCLSYIVEYANMRNDIWIKLRVFAENPASNLYCRFGFKVLTESNGLIEMGLELNATSVHLSVFPSPPAL</sequence>
<feature type="domain" description="N-acetyltransferase" evidence="1">
    <location>
        <begin position="3"/>
        <end position="141"/>
    </location>
</feature>
<reference evidence="2 3" key="1">
    <citation type="submission" date="2016-11" db="EMBL/GenBank/DDBJ databases">
        <authorList>
            <person name="Jaros S."/>
            <person name="Januszkiewicz K."/>
            <person name="Wedrychowicz H."/>
        </authorList>
    </citation>
    <scope>NUCLEOTIDE SEQUENCE [LARGE SCALE GENOMIC DNA]</scope>
    <source>
        <strain evidence="2">NVI 5450</strain>
    </source>
</reference>
<proteinExistence type="predicted"/>
<dbReference type="Gene3D" id="3.40.630.30">
    <property type="match status" value="1"/>
</dbReference>
<dbReference type="InterPro" id="IPR016181">
    <property type="entry name" value="Acyl_CoA_acyltransferase"/>
</dbReference>
<dbReference type="OrthoDB" id="5419426at2"/>